<accession>A0A4R4RU99</accession>
<feature type="compositionally biased region" description="Basic and acidic residues" evidence="4">
    <location>
        <begin position="110"/>
        <end position="132"/>
    </location>
</feature>
<dbReference type="PANTHER" id="PTHR43248:SF29">
    <property type="entry name" value="TRIPEPTIDYL AMINOPEPTIDASE"/>
    <property type="match status" value="1"/>
</dbReference>
<evidence type="ECO:0000259" key="6">
    <source>
        <dbReference type="Pfam" id="PF08386"/>
    </source>
</evidence>
<dbReference type="GO" id="GO:0016787">
    <property type="term" value="F:hydrolase activity"/>
    <property type="evidence" value="ECO:0007669"/>
    <property type="project" value="UniProtKB-KW"/>
</dbReference>
<feature type="compositionally biased region" description="Low complexity" evidence="4">
    <location>
        <begin position="51"/>
        <end position="65"/>
    </location>
</feature>
<proteinExistence type="inferred from homology"/>
<dbReference type="Pfam" id="PF08386">
    <property type="entry name" value="Abhydrolase_4"/>
    <property type="match status" value="1"/>
</dbReference>
<keyword evidence="8" id="KW-1185">Reference proteome</keyword>
<name>A0A4R4RU99_9ACTN</name>
<dbReference type="PANTHER" id="PTHR43248">
    <property type="entry name" value="2-SUCCINYL-6-HYDROXY-2,4-CYCLOHEXADIENE-1-CARBOXYLATE SYNTHASE"/>
    <property type="match status" value="1"/>
</dbReference>
<feature type="region of interest" description="Disordered" evidence="4">
    <location>
        <begin position="89"/>
        <end position="159"/>
    </location>
</feature>
<keyword evidence="2" id="KW-0732">Signal</keyword>
<dbReference type="OrthoDB" id="4006962at2"/>
<evidence type="ECO:0000259" key="5">
    <source>
        <dbReference type="Pfam" id="PF00561"/>
    </source>
</evidence>
<dbReference type="InterPro" id="IPR000073">
    <property type="entry name" value="AB_hydrolase_1"/>
</dbReference>
<feature type="domain" description="AB hydrolase-1" evidence="5">
    <location>
        <begin position="246"/>
        <end position="394"/>
    </location>
</feature>
<evidence type="ECO:0000256" key="2">
    <source>
        <dbReference type="ARBA" id="ARBA00022729"/>
    </source>
</evidence>
<evidence type="ECO:0000313" key="8">
    <source>
        <dbReference type="Proteomes" id="UP000295621"/>
    </source>
</evidence>
<dbReference type="InterPro" id="IPR051601">
    <property type="entry name" value="Serine_prot/Carboxylest_S33"/>
</dbReference>
<reference evidence="7 8" key="1">
    <citation type="submission" date="2019-02" db="EMBL/GenBank/DDBJ databases">
        <title>Draft genome sequences of novel Actinobacteria.</title>
        <authorList>
            <person name="Sahin N."/>
            <person name="Ay H."/>
            <person name="Saygin H."/>
        </authorList>
    </citation>
    <scope>NUCLEOTIDE SEQUENCE [LARGE SCALE GENOMIC DNA]</scope>
    <source>
        <strain evidence="7 8">KC603</strain>
    </source>
</reference>
<protein>
    <submittedName>
        <fullName evidence="7">Alpha/beta hydrolase</fullName>
    </submittedName>
</protein>
<dbReference type="InterPro" id="IPR029058">
    <property type="entry name" value="AB_hydrolase_fold"/>
</dbReference>
<dbReference type="Gene3D" id="3.40.50.1820">
    <property type="entry name" value="alpha/beta hydrolase"/>
    <property type="match status" value="1"/>
</dbReference>
<dbReference type="AlphaFoldDB" id="A0A4R4RU99"/>
<dbReference type="SUPFAM" id="SSF53474">
    <property type="entry name" value="alpha/beta-Hydrolases"/>
    <property type="match status" value="1"/>
</dbReference>
<keyword evidence="3 7" id="KW-0378">Hydrolase</keyword>
<gene>
    <name evidence="7" type="ORF">E1212_06065</name>
</gene>
<dbReference type="EMBL" id="SMKL01000010">
    <property type="protein sequence ID" value="TDC53234.1"/>
    <property type="molecule type" value="Genomic_DNA"/>
</dbReference>
<dbReference type="Pfam" id="PF00561">
    <property type="entry name" value="Abhydrolase_1"/>
    <property type="match status" value="1"/>
</dbReference>
<organism evidence="7 8">
    <name type="scientific">Jiangella ureilytica</name>
    <dbReference type="NCBI Taxonomy" id="2530374"/>
    <lineage>
        <taxon>Bacteria</taxon>
        <taxon>Bacillati</taxon>
        <taxon>Actinomycetota</taxon>
        <taxon>Actinomycetes</taxon>
        <taxon>Jiangellales</taxon>
        <taxon>Jiangellaceae</taxon>
        <taxon>Jiangella</taxon>
    </lineage>
</organism>
<comment type="similarity">
    <text evidence="1">Belongs to the peptidase S33 family.</text>
</comment>
<evidence type="ECO:0000313" key="7">
    <source>
        <dbReference type="EMBL" id="TDC53234.1"/>
    </source>
</evidence>
<feature type="compositionally biased region" description="Pro residues" evidence="4">
    <location>
        <begin position="1"/>
        <end position="11"/>
    </location>
</feature>
<comment type="caution">
    <text evidence="7">The sequence shown here is derived from an EMBL/GenBank/DDBJ whole genome shotgun (WGS) entry which is preliminary data.</text>
</comment>
<dbReference type="InterPro" id="IPR013595">
    <property type="entry name" value="Pept_S33_TAP-like_C"/>
</dbReference>
<feature type="domain" description="Peptidase S33 tripeptidyl aminopeptidase-like C-terminal" evidence="6">
    <location>
        <begin position="557"/>
        <end position="658"/>
    </location>
</feature>
<sequence length="674" mass="71244">MATCPSRPPPARARAVRRSDDRRAGRVPCGEGSHAGYARDDDGTSAAPRTRASGPAMPAAAAVGRSPRWSFSMWPAMTTPWESEAGRIQARSRRRHVGRVTPADPVPETRPMEPRDTRLTDPGADCDRDDHVQSCTRGGIMGPTVSRDESGVPRHRRHSGRISRWSVAIVTVAMVATAMPASADARSPSAVDTSGHRQVGWTACGPRLECASVPVPLDWDRPSGATISLSVIRHLASDPEERIGSLFFNPGGPGGSGVGAVAERGDSLDALTQGRFDIVGWDIRGSGGSAPVSCFDDAAARAGFWEGLPVPTTGAEERRYFAKTVALAHRCGELNGDLLAHISTVDTARDLDHLRRLVGDQRLSYLGESYGTHIGQTYANLFPNRVRAMALDGLVDSAAAAAGLGPVLASSLRGTDQVFRRFLELCETAGPDRCALAGHGPVAARVELLLDRLRHAPIPAPDADPPGVLTYGETLTALKFVGLPNPALWPQVAALLEAAFQGDGSAIANIAAGATSDEARLTLQEQGVALVCADTPARRHPAAWPSAVGRLEMVSRVAGPVVGWINAPCASWPAASPDRHTGPWNATTPNPILLIGTRFDPNTPLASARLADRRLGNAVLLIHDGYGHLSRRDPSTCVIEATGRYLVGLVTPPSGTVCPSDRIPFDPEFGQPAD</sequence>
<evidence type="ECO:0000256" key="1">
    <source>
        <dbReference type="ARBA" id="ARBA00010088"/>
    </source>
</evidence>
<evidence type="ECO:0000256" key="3">
    <source>
        <dbReference type="ARBA" id="ARBA00022801"/>
    </source>
</evidence>
<feature type="region of interest" description="Disordered" evidence="4">
    <location>
        <begin position="1"/>
        <end position="65"/>
    </location>
</feature>
<dbReference type="Proteomes" id="UP000295621">
    <property type="component" value="Unassembled WGS sequence"/>
</dbReference>
<evidence type="ECO:0000256" key="4">
    <source>
        <dbReference type="SAM" id="MobiDB-lite"/>
    </source>
</evidence>